<keyword evidence="1" id="KW-0472">Membrane</keyword>
<feature type="transmembrane region" description="Helical" evidence="1">
    <location>
        <begin position="138"/>
        <end position="159"/>
    </location>
</feature>
<dbReference type="PATRIC" id="fig|1263867.3.peg.1854"/>
<feature type="transmembrane region" description="Helical" evidence="1">
    <location>
        <begin position="165"/>
        <end position="184"/>
    </location>
</feature>
<dbReference type="InterPro" id="IPR025576">
    <property type="entry name" value="YwiC"/>
</dbReference>
<gene>
    <name evidence="2" type="ORF">RE6C_01747</name>
</gene>
<feature type="transmembrane region" description="Helical" evidence="1">
    <location>
        <begin position="110"/>
        <end position="129"/>
    </location>
</feature>
<evidence type="ECO:0000256" key="1">
    <source>
        <dbReference type="SAM" id="Phobius"/>
    </source>
</evidence>
<name>M2A7Q7_9BACT</name>
<feature type="transmembrane region" description="Helical" evidence="1">
    <location>
        <begin position="243"/>
        <end position="262"/>
    </location>
</feature>
<dbReference type="RefSeq" id="WP_008655599.1">
    <property type="nucleotide sequence ID" value="NZ_ANMO01000096.1"/>
</dbReference>
<feature type="transmembrane region" description="Helical" evidence="1">
    <location>
        <begin position="82"/>
        <end position="104"/>
    </location>
</feature>
<dbReference type="Pfam" id="PF14256">
    <property type="entry name" value="YwiC"/>
    <property type="match status" value="1"/>
</dbReference>
<protein>
    <submittedName>
        <fullName evidence="2">Putative membrane protein</fullName>
    </submittedName>
</protein>
<accession>M2A7Q7</accession>
<feature type="transmembrane region" description="Helical" evidence="1">
    <location>
        <begin position="28"/>
        <end position="61"/>
    </location>
</feature>
<evidence type="ECO:0000313" key="2">
    <source>
        <dbReference type="EMBL" id="EMB17481.1"/>
    </source>
</evidence>
<dbReference type="EMBL" id="ANMO01000096">
    <property type="protein sequence ID" value="EMB17481.1"/>
    <property type="molecule type" value="Genomic_DNA"/>
</dbReference>
<comment type="caution">
    <text evidence="2">The sequence shown here is derived from an EMBL/GenBank/DDBJ whole genome shotgun (WGS) entry which is preliminary data.</text>
</comment>
<organism evidence="2 3">
    <name type="scientific">Rhodopirellula europaea 6C</name>
    <dbReference type="NCBI Taxonomy" id="1263867"/>
    <lineage>
        <taxon>Bacteria</taxon>
        <taxon>Pseudomonadati</taxon>
        <taxon>Planctomycetota</taxon>
        <taxon>Planctomycetia</taxon>
        <taxon>Pirellulales</taxon>
        <taxon>Pirellulaceae</taxon>
        <taxon>Rhodopirellula</taxon>
    </lineage>
</organism>
<feature type="transmembrane region" description="Helical" evidence="1">
    <location>
        <begin position="205"/>
        <end position="231"/>
    </location>
</feature>
<keyword evidence="3" id="KW-1185">Reference proteome</keyword>
<keyword evidence="1" id="KW-1133">Transmembrane helix</keyword>
<sequence length="267" mass="27936">MSTATIHRSTTQAASSAKLKPKEHGAYAILGIPILTALLIAGPTVVGLCVAVAAVTGFLAHEPLLVTLGHRGSRAQRTMPAASRRLTILLFVTLACGIIAIAMGSNAVRWSLAGCGILAVASFTLAIAGKHKTLGGQLFGVVGLSVACVPIMLAGGFAVSTTNEAWATWLIGFAATTMAVRGVIAAQKRQSRWVHWTMMAGLSGLVAGLTAVSFRLPIATLPMLAMSWYLMFDPPPAQQLKRVGWTLVVGTIASAAWMTYTLTPWTN</sequence>
<reference evidence="2" key="1">
    <citation type="submission" date="2012-11" db="EMBL/GenBank/DDBJ databases">
        <title>Permanent draft genomes of Rhodopirellula europaea strain SH398 and 6C.</title>
        <authorList>
            <person name="Richter M."/>
            <person name="Richter-Heitmann T."/>
            <person name="Frank C."/>
            <person name="Harder J."/>
            <person name="Glockner F.O."/>
        </authorList>
    </citation>
    <scope>NUCLEOTIDE SEQUENCE</scope>
    <source>
        <strain evidence="2">6C</strain>
    </source>
</reference>
<evidence type="ECO:0000313" key="3">
    <source>
        <dbReference type="Proteomes" id="UP000011529"/>
    </source>
</evidence>
<dbReference type="Proteomes" id="UP000011529">
    <property type="component" value="Unassembled WGS sequence"/>
</dbReference>
<reference evidence="2" key="2">
    <citation type="journal article" date="2013" name="Mar. Genomics">
        <title>Expression of sulfatases in Rhodopirellula baltica and the diversity of sulfatases in the genus Rhodopirellula.</title>
        <authorList>
            <person name="Wegner C.E."/>
            <person name="Richter-Heitmann T."/>
            <person name="Klindworth A."/>
            <person name="Klockow C."/>
            <person name="Richter M."/>
            <person name="Achstetter T."/>
            <person name="Glockner F.O."/>
            <person name="Harder J."/>
        </authorList>
    </citation>
    <scope>NUCLEOTIDE SEQUENCE [LARGE SCALE GENOMIC DNA]</scope>
    <source>
        <strain evidence="2">6C</strain>
    </source>
</reference>
<keyword evidence="1" id="KW-0812">Transmembrane</keyword>
<proteinExistence type="predicted"/>
<dbReference type="AlphaFoldDB" id="M2A7Q7"/>